<dbReference type="Proteomes" id="UP000663929">
    <property type="component" value="Chromosome"/>
</dbReference>
<name>A0A8A4TEQ2_SULCO</name>
<dbReference type="Pfam" id="PF01804">
    <property type="entry name" value="Penicil_amidase"/>
    <property type="match status" value="1"/>
</dbReference>
<keyword evidence="3" id="KW-1185">Reference proteome</keyword>
<dbReference type="Gene3D" id="1.10.439.10">
    <property type="entry name" value="Penicillin Amidohydrolase, domain 1"/>
    <property type="match status" value="1"/>
</dbReference>
<dbReference type="RefSeq" id="WP_237377369.1">
    <property type="nucleotide sequence ID" value="NZ_CP071793.1"/>
</dbReference>
<dbReference type="SUPFAM" id="SSF56235">
    <property type="entry name" value="N-terminal nucleophile aminohydrolases (Ntn hydrolases)"/>
    <property type="match status" value="1"/>
</dbReference>
<proteinExistence type="inferred from homology"/>
<reference evidence="2" key="1">
    <citation type="submission" date="2021-03" db="EMBL/GenBank/DDBJ databases">
        <title>Acanthopleuribacteraceae sp. M133.</title>
        <authorList>
            <person name="Wang G."/>
        </authorList>
    </citation>
    <scope>NUCLEOTIDE SEQUENCE</scope>
    <source>
        <strain evidence="2">M133</strain>
    </source>
</reference>
<evidence type="ECO:0000313" key="2">
    <source>
        <dbReference type="EMBL" id="QTD47702.1"/>
    </source>
</evidence>
<gene>
    <name evidence="2" type="ORF">J3U87_19095</name>
</gene>
<protein>
    <submittedName>
        <fullName evidence="2">Penicillin acylase family protein</fullName>
    </submittedName>
</protein>
<accession>A0A8A4TEQ2</accession>
<dbReference type="AlphaFoldDB" id="A0A8A4TEQ2"/>
<dbReference type="InterPro" id="IPR002692">
    <property type="entry name" value="S45"/>
</dbReference>
<comment type="similarity">
    <text evidence="1">Belongs to the peptidase S45 family.</text>
</comment>
<dbReference type="InterPro" id="IPR029055">
    <property type="entry name" value="Ntn_hydrolases_N"/>
</dbReference>
<evidence type="ECO:0000313" key="3">
    <source>
        <dbReference type="Proteomes" id="UP000663929"/>
    </source>
</evidence>
<organism evidence="2 3">
    <name type="scientific">Sulfidibacter corallicola</name>
    <dbReference type="NCBI Taxonomy" id="2818388"/>
    <lineage>
        <taxon>Bacteria</taxon>
        <taxon>Pseudomonadati</taxon>
        <taxon>Acidobacteriota</taxon>
        <taxon>Holophagae</taxon>
        <taxon>Acanthopleuribacterales</taxon>
        <taxon>Acanthopleuribacteraceae</taxon>
        <taxon>Sulfidibacter</taxon>
    </lineage>
</organism>
<dbReference type="GO" id="GO:0017000">
    <property type="term" value="P:antibiotic biosynthetic process"/>
    <property type="evidence" value="ECO:0007669"/>
    <property type="project" value="InterPro"/>
</dbReference>
<dbReference type="InterPro" id="IPR023343">
    <property type="entry name" value="Penicillin_amidase_dom1"/>
</dbReference>
<dbReference type="EMBL" id="CP071793">
    <property type="protein sequence ID" value="QTD47702.1"/>
    <property type="molecule type" value="Genomic_DNA"/>
</dbReference>
<dbReference type="GO" id="GO:0016811">
    <property type="term" value="F:hydrolase activity, acting on carbon-nitrogen (but not peptide) bonds, in linear amides"/>
    <property type="evidence" value="ECO:0007669"/>
    <property type="project" value="InterPro"/>
</dbReference>
<sequence length="672" mass="75062">MLKKLLMFLFLLLVLGGIGFAVWFFLIDGNVDDLLGPSFPKQAKGLSRPGEIAMHGNGMASLSAQSERDLLFLQGLLHAHHASGRLQALRDLFQGHPAADLPSELAELAPLFYYLDLHDLGERCRELYPPYLQVLLQSYADGLTAGMGKGQAWTVADVLMVHRGYAFLFGRNWVKDWGARNLASAFGIERAAQVFDYPVPTSPADEMVFAAEVEGLFRRPWIELVRVAGEGGVMAQQVRGHPYLRFLPLPTQLEIPERLYAEGLSLVGVPFLWSGRTETVNFVVQPVLADDEYFYQFDPASLLGREDLFIVNRDAPGRERYEEAPRYSWFGRRVTPLVSTSSGREVFYDWDGFRPSMDLAAFYHLLHAANVDEAVTAFQYHQMPAVTLSLGNAGGRWFHRRYLPEPPGRAWFPPAAQPRVFDRAYVEPSPPFRSVLGLDFSSSAEQATWADLARGNGWRQASELDRQLTELLLFNLDGSLRNRLGTERTERAVTLLRGDQDPVRAYFLQAIWDEGRQALGGQVFEEGASAFVTAMDLELSRLILEALQRRGGEGILTQAGVRGQNEFLFQVLRRALARLDKADDSGSFTYRDPSGKELTSARVWPAGVPAVTAPAVTAGGDRVIQVSFSTLVLADPLFMWRYPALEKNELGSPQKVFFSPAEARTWTIRPAK</sequence>
<dbReference type="KEGG" id="scor:J3U87_19095"/>
<evidence type="ECO:0000256" key="1">
    <source>
        <dbReference type="ARBA" id="ARBA00006586"/>
    </source>
</evidence>